<dbReference type="CDD" id="cd17369">
    <property type="entry name" value="MFS_ShiA_like"/>
    <property type="match status" value="1"/>
</dbReference>
<evidence type="ECO:0000256" key="3">
    <source>
        <dbReference type="ARBA" id="ARBA00022475"/>
    </source>
</evidence>
<dbReference type="PANTHER" id="PTHR43045">
    <property type="entry name" value="SHIKIMATE TRANSPORTER"/>
    <property type="match status" value="1"/>
</dbReference>
<feature type="transmembrane region" description="Helical" evidence="7">
    <location>
        <begin position="316"/>
        <end position="335"/>
    </location>
</feature>
<evidence type="ECO:0000256" key="4">
    <source>
        <dbReference type="ARBA" id="ARBA00022692"/>
    </source>
</evidence>
<feature type="transmembrane region" description="Helical" evidence="7">
    <location>
        <begin position="130"/>
        <end position="152"/>
    </location>
</feature>
<evidence type="ECO:0000256" key="5">
    <source>
        <dbReference type="ARBA" id="ARBA00022989"/>
    </source>
</evidence>
<keyword evidence="2" id="KW-0813">Transport</keyword>
<dbReference type="Proteomes" id="UP000031838">
    <property type="component" value="Chromosome 2"/>
</dbReference>
<keyword evidence="5 7" id="KW-1133">Transmembrane helix</keyword>
<dbReference type="PROSITE" id="PS00217">
    <property type="entry name" value="SUGAR_TRANSPORT_2"/>
    <property type="match status" value="1"/>
</dbReference>
<dbReference type="GO" id="GO:0005886">
    <property type="term" value="C:plasma membrane"/>
    <property type="evidence" value="ECO:0007669"/>
    <property type="project" value="UniProtKB-SubCell"/>
</dbReference>
<accession>A0A0B6RXB5</accession>
<organism evidence="9 10">
    <name type="scientific">Burkholderia plantarii</name>
    <dbReference type="NCBI Taxonomy" id="41899"/>
    <lineage>
        <taxon>Bacteria</taxon>
        <taxon>Pseudomonadati</taxon>
        <taxon>Pseudomonadota</taxon>
        <taxon>Betaproteobacteria</taxon>
        <taxon>Burkholderiales</taxon>
        <taxon>Burkholderiaceae</taxon>
        <taxon>Burkholderia</taxon>
    </lineage>
</organism>
<keyword evidence="3" id="KW-1003">Cell membrane</keyword>
<dbReference type="PANTHER" id="PTHR43045:SF1">
    <property type="entry name" value="SHIKIMATE TRANSPORTER"/>
    <property type="match status" value="1"/>
</dbReference>
<dbReference type="InterPro" id="IPR020846">
    <property type="entry name" value="MFS_dom"/>
</dbReference>
<keyword evidence="10" id="KW-1185">Reference proteome</keyword>
<feature type="transmembrane region" description="Helical" evidence="7">
    <location>
        <begin position="196"/>
        <end position="215"/>
    </location>
</feature>
<keyword evidence="6 7" id="KW-0472">Membrane</keyword>
<feature type="transmembrane region" description="Helical" evidence="7">
    <location>
        <begin position="98"/>
        <end position="118"/>
    </location>
</feature>
<evidence type="ECO:0000256" key="7">
    <source>
        <dbReference type="SAM" id="Phobius"/>
    </source>
</evidence>
<dbReference type="InterPro" id="IPR005828">
    <property type="entry name" value="MFS_sugar_transport-like"/>
</dbReference>
<comment type="subcellular location">
    <subcellularLocation>
        <location evidence="1">Cell membrane</location>
        <topology evidence="1">Multi-pass membrane protein</topology>
    </subcellularLocation>
</comment>
<dbReference type="AlphaFoldDB" id="A0A0B6RXB5"/>
<dbReference type="InterPro" id="IPR036259">
    <property type="entry name" value="MFS_trans_sf"/>
</dbReference>
<gene>
    <name evidence="9" type="primary">shiA1</name>
    <name evidence="9" type="ORF">BGL_2c19360</name>
</gene>
<protein>
    <submittedName>
        <fullName evidence="9">Shikimate transporter ShiA</fullName>
    </submittedName>
</protein>
<evidence type="ECO:0000256" key="6">
    <source>
        <dbReference type="ARBA" id="ARBA00023136"/>
    </source>
</evidence>
<dbReference type="Gene3D" id="1.20.1250.20">
    <property type="entry name" value="MFS general substrate transporter like domains"/>
    <property type="match status" value="2"/>
</dbReference>
<feature type="transmembrane region" description="Helical" evidence="7">
    <location>
        <begin position="380"/>
        <end position="402"/>
    </location>
</feature>
<feature type="transmembrane region" description="Helical" evidence="7">
    <location>
        <begin position="173"/>
        <end position="190"/>
    </location>
</feature>
<feature type="transmembrane region" description="Helical" evidence="7">
    <location>
        <begin position="285"/>
        <end position="304"/>
    </location>
</feature>
<dbReference type="PROSITE" id="PS50850">
    <property type="entry name" value="MFS"/>
    <property type="match status" value="1"/>
</dbReference>
<dbReference type="Pfam" id="PF00083">
    <property type="entry name" value="Sugar_tr"/>
    <property type="match status" value="1"/>
</dbReference>
<evidence type="ECO:0000256" key="1">
    <source>
        <dbReference type="ARBA" id="ARBA00004651"/>
    </source>
</evidence>
<dbReference type="RefSeq" id="WP_052498484.1">
    <property type="nucleotide sequence ID" value="NZ_CP002581.1"/>
</dbReference>
<evidence type="ECO:0000256" key="2">
    <source>
        <dbReference type="ARBA" id="ARBA00022448"/>
    </source>
</evidence>
<evidence type="ECO:0000313" key="9">
    <source>
        <dbReference type="EMBL" id="AJK50002.1"/>
    </source>
</evidence>
<dbReference type="GO" id="GO:0022857">
    <property type="term" value="F:transmembrane transporter activity"/>
    <property type="evidence" value="ECO:0007669"/>
    <property type="project" value="InterPro"/>
</dbReference>
<dbReference type="InterPro" id="IPR005829">
    <property type="entry name" value="Sugar_transporter_CS"/>
</dbReference>
<feature type="transmembrane region" description="Helical" evidence="7">
    <location>
        <begin position="408"/>
        <end position="428"/>
    </location>
</feature>
<dbReference type="KEGG" id="bgp:BGL_2c19360"/>
<evidence type="ECO:0000259" key="8">
    <source>
        <dbReference type="PROSITE" id="PS50850"/>
    </source>
</evidence>
<keyword evidence="4 7" id="KW-0812">Transmembrane</keyword>
<dbReference type="EMBL" id="CP002581">
    <property type="protein sequence ID" value="AJK50002.1"/>
    <property type="molecule type" value="Genomic_DNA"/>
</dbReference>
<proteinExistence type="predicted"/>
<evidence type="ECO:0000313" key="10">
    <source>
        <dbReference type="Proteomes" id="UP000031838"/>
    </source>
</evidence>
<dbReference type="SUPFAM" id="SSF103473">
    <property type="entry name" value="MFS general substrate transporter"/>
    <property type="match status" value="1"/>
</dbReference>
<reference evidence="10" key="1">
    <citation type="submission" date="2011-03" db="EMBL/GenBank/DDBJ databases">
        <authorList>
            <person name="Voget S."/>
            <person name="Streit W.R."/>
            <person name="Jaeger K.E."/>
            <person name="Daniel R."/>
        </authorList>
    </citation>
    <scope>NUCLEOTIDE SEQUENCE [LARGE SCALE GENOMIC DNA]</scope>
    <source>
        <strain evidence="10">PG1</strain>
    </source>
</reference>
<feature type="transmembrane region" description="Helical" evidence="7">
    <location>
        <begin position="64"/>
        <end position="86"/>
    </location>
</feature>
<reference evidence="9 10" key="2">
    <citation type="journal article" date="2016" name="Appl. Microbiol. Biotechnol.">
        <title>Mutations improving production and secretion of extracellular lipase by Burkholderia glumae PG1.</title>
        <authorList>
            <person name="Knapp A."/>
            <person name="Voget S."/>
            <person name="Gao R."/>
            <person name="Zaburannyi N."/>
            <person name="Krysciak D."/>
            <person name="Breuer M."/>
            <person name="Hauer B."/>
            <person name="Streit W.R."/>
            <person name="Muller R."/>
            <person name="Daniel R."/>
            <person name="Jaeger K.E."/>
        </authorList>
    </citation>
    <scope>NUCLEOTIDE SEQUENCE [LARGE SCALE GENOMIC DNA]</scope>
    <source>
        <strain evidence="9 10">PG1</strain>
    </source>
</reference>
<dbReference type="InterPro" id="IPR011701">
    <property type="entry name" value="MFS"/>
</dbReference>
<dbReference type="HOGENOM" id="CLU_001265_39_5_4"/>
<name>A0A0B6RXB5_BURPL</name>
<sequence length="436" mass="46948">MSETSVMNIEESSPDSLSRHRRNAALASLIGTSIEWYEYYIYGAAAALVFPHVFFPNVSPQIGLLYSFASYAVAFIVRPIGGAIFGHFGDRIGRKRTLVITLLITGLSTFLVGCLPSSAQAGAFGPVALVILRVLQGIGVGGEWGGSALLSLEWGDQKKRGMSGAWPQMGTSVGLILSTVAMIAGSAVAGDAFLAWGWRIPFLASFVLIVIGLVVRMKVAETPSFAKQQRSGNVVANPVREAVRKYPKEIVLSAFLRMSEQMPFYVFTAFTLDYATRQVGMDRQFVLWSTVVAAVVDMFLLPYFSILSDRVGRRRMYFLGCVALALIAYPYFALLNTGNHALVFVAIVISMLPHSLQYGAQASLISEQFPANIRYAGAGIGYQLASVVAGGPAPLVATALLAWTGSGYAVATYLLFGAIVAAIALRLMPDRSHLDM</sequence>
<dbReference type="Pfam" id="PF07690">
    <property type="entry name" value="MFS_1"/>
    <property type="match status" value="1"/>
</dbReference>
<feature type="domain" description="Major facilitator superfamily (MFS) profile" evidence="8">
    <location>
        <begin position="24"/>
        <end position="432"/>
    </location>
</feature>
<feature type="transmembrane region" description="Helical" evidence="7">
    <location>
        <begin position="341"/>
        <end position="360"/>
    </location>
</feature>